<sequence>MRTLVKSSGVAVLGAALAMASAVLATPASASDVGITAYTPEGLCGSGYTRAGSHALPGATVWLMRASSNRKCVVTIKTASVGTETWTGAAVGSAVDRGYYRYYAGPVKQQVRCAYWGGSHGSTTWVSPTQYCN</sequence>
<dbReference type="Proteomes" id="UP000605568">
    <property type="component" value="Unassembled WGS sequence"/>
</dbReference>
<keyword evidence="1" id="KW-0732">Signal</keyword>
<evidence type="ECO:0008006" key="4">
    <source>
        <dbReference type="Google" id="ProtNLM"/>
    </source>
</evidence>
<proteinExistence type="predicted"/>
<gene>
    <name evidence="2" type="ORF">GCM10017774_39740</name>
</gene>
<feature type="chain" id="PRO_5047088183" description="Serine/threonine protein kinase" evidence="1">
    <location>
        <begin position="31"/>
        <end position="133"/>
    </location>
</feature>
<keyword evidence="3" id="KW-1185">Reference proteome</keyword>
<dbReference type="EMBL" id="BNAR01000005">
    <property type="protein sequence ID" value="GHH42799.1"/>
    <property type="molecule type" value="Genomic_DNA"/>
</dbReference>
<evidence type="ECO:0000313" key="3">
    <source>
        <dbReference type="Proteomes" id="UP000605568"/>
    </source>
</evidence>
<dbReference type="RefSeq" id="WP_191299487.1">
    <property type="nucleotide sequence ID" value="NZ_BNAR01000005.1"/>
</dbReference>
<accession>A0ABQ3MQ10</accession>
<feature type="signal peptide" evidence="1">
    <location>
        <begin position="1"/>
        <end position="30"/>
    </location>
</feature>
<protein>
    <recommendedName>
        <fullName evidence="4">Serine/threonine protein kinase</fullName>
    </recommendedName>
</protein>
<evidence type="ECO:0000313" key="2">
    <source>
        <dbReference type="EMBL" id="GHH42799.1"/>
    </source>
</evidence>
<reference evidence="3" key="1">
    <citation type="journal article" date="2019" name="Int. J. Syst. Evol. Microbiol.">
        <title>The Global Catalogue of Microorganisms (GCM) 10K type strain sequencing project: providing services to taxonomists for standard genome sequencing and annotation.</title>
        <authorList>
            <consortium name="The Broad Institute Genomics Platform"/>
            <consortium name="The Broad Institute Genome Sequencing Center for Infectious Disease"/>
            <person name="Wu L."/>
            <person name="Ma J."/>
        </authorList>
    </citation>
    <scope>NUCLEOTIDE SEQUENCE [LARGE SCALE GENOMIC DNA]</scope>
    <source>
        <strain evidence="3">CGMCC 4.7367</strain>
    </source>
</reference>
<organism evidence="2 3">
    <name type="scientific">Lentzea cavernae</name>
    <dbReference type="NCBI Taxonomy" id="2020703"/>
    <lineage>
        <taxon>Bacteria</taxon>
        <taxon>Bacillati</taxon>
        <taxon>Actinomycetota</taxon>
        <taxon>Actinomycetes</taxon>
        <taxon>Pseudonocardiales</taxon>
        <taxon>Pseudonocardiaceae</taxon>
        <taxon>Lentzea</taxon>
    </lineage>
</organism>
<name>A0ABQ3MQ10_9PSEU</name>
<evidence type="ECO:0000256" key="1">
    <source>
        <dbReference type="SAM" id="SignalP"/>
    </source>
</evidence>
<comment type="caution">
    <text evidence="2">The sequence shown here is derived from an EMBL/GenBank/DDBJ whole genome shotgun (WGS) entry which is preliminary data.</text>
</comment>